<feature type="domain" description="Retrotransposon gag" evidence="2">
    <location>
        <begin position="92"/>
        <end position="147"/>
    </location>
</feature>
<dbReference type="RefSeq" id="XP_056852449.1">
    <property type="nucleotide sequence ID" value="XM_056996469.1"/>
</dbReference>
<dbReference type="KEGG" id="rsz:130501628"/>
<dbReference type="InterPro" id="IPR021109">
    <property type="entry name" value="Peptidase_aspartic_dom_sf"/>
</dbReference>
<feature type="region of interest" description="Disordered" evidence="1">
    <location>
        <begin position="194"/>
        <end position="226"/>
    </location>
</feature>
<evidence type="ECO:0000313" key="4">
    <source>
        <dbReference type="RefSeq" id="XP_056852449.1"/>
    </source>
</evidence>
<protein>
    <submittedName>
        <fullName evidence="4">Uncharacterized protein LOC130501628</fullName>
    </submittedName>
</protein>
<evidence type="ECO:0000259" key="2">
    <source>
        <dbReference type="Pfam" id="PF03732"/>
    </source>
</evidence>
<dbReference type="Proteomes" id="UP000504610">
    <property type="component" value="Unplaced"/>
</dbReference>
<name>A0A9W3CLX4_RAPSA</name>
<organism evidence="3 4">
    <name type="scientific">Raphanus sativus</name>
    <name type="common">Radish</name>
    <name type="synonym">Raphanus raphanistrum var. sativus</name>
    <dbReference type="NCBI Taxonomy" id="3726"/>
    <lineage>
        <taxon>Eukaryota</taxon>
        <taxon>Viridiplantae</taxon>
        <taxon>Streptophyta</taxon>
        <taxon>Embryophyta</taxon>
        <taxon>Tracheophyta</taxon>
        <taxon>Spermatophyta</taxon>
        <taxon>Magnoliopsida</taxon>
        <taxon>eudicotyledons</taxon>
        <taxon>Gunneridae</taxon>
        <taxon>Pentapetalae</taxon>
        <taxon>rosids</taxon>
        <taxon>malvids</taxon>
        <taxon>Brassicales</taxon>
        <taxon>Brassicaceae</taxon>
        <taxon>Brassiceae</taxon>
        <taxon>Raphanus</taxon>
    </lineage>
</organism>
<gene>
    <name evidence="4" type="primary">LOC130501628</name>
</gene>
<sequence>MERTHAALQKLGAQVHKATSSAPEIESLIEETRGTPFTDRISNSYIRDTRKIKIPEYDGNADPKAYLRAFRLAIVKAHFTKEECNAGYCRTFAENLVGTALEWFSGLEPNSIDSFDQLANAFMKQYSTHILKQASEADLWKIRQGLGDSLRGLWYKSGFFSELTLNPPSTIDDALHKASRYITLEEETAALDKLHRKSQNHPKVEASDGKGPHKRGNSRNNQTQGEHSYVIEDNKDEKPVAATAKAPWKKLQIEALLSKTPPQSSPGSRVDYILGGSDVCQDSVNSIKSHVRKAVSNTQPKLIKPESNTKISFWESETSNLDRPHDDALVVTLNIAGYEVPKLMIDTGNSVDLIFYNALKGMEIDDYEIVDQKSNLVGFSGETATSLGTIKLPIIAGGVMKMTNFIVVDKPSPFHAILGRPWIHKMKAVASTYHQCVKFPTTDGIATILGSQKISRICYLGGFEIIKESPQ</sequence>
<accession>A0A9W3CLX4</accession>
<dbReference type="InterPro" id="IPR005162">
    <property type="entry name" value="Retrotrans_gag_dom"/>
</dbReference>
<dbReference type="CDD" id="cd00303">
    <property type="entry name" value="retropepsin_like"/>
    <property type="match status" value="1"/>
</dbReference>
<dbReference type="AlphaFoldDB" id="A0A9W3CLX4"/>
<evidence type="ECO:0000313" key="3">
    <source>
        <dbReference type="Proteomes" id="UP000504610"/>
    </source>
</evidence>
<dbReference type="Gene3D" id="2.40.70.10">
    <property type="entry name" value="Acid Proteases"/>
    <property type="match status" value="1"/>
</dbReference>
<evidence type="ECO:0000256" key="1">
    <source>
        <dbReference type="SAM" id="MobiDB-lite"/>
    </source>
</evidence>
<reference evidence="4" key="1">
    <citation type="submission" date="2025-08" db="UniProtKB">
        <authorList>
            <consortium name="RefSeq"/>
        </authorList>
    </citation>
    <scope>IDENTIFICATION</scope>
    <source>
        <tissue evidence="4">Leaf</tissue>
    </source>
</reference>
<feature type="compositionally biased region" description="Basic and acidic residues" evidence="1">
    <location>
        <begin position="202"/>
        <end position="211"/>
    </location>
</feature>
<keyword evidence="3" id="KW-1185">Reference proteome</keyword>
<dbReference type="PANTHER" id="PTHR33240:SF8">
    <property type="entry name" value="OS03G0439900 PROTEIN"/>
    <property type="match status" value="1"/>
</dbReference>
<dbReference type="PANTHER" id="PTHR33240">
    <property type="entry name" value="OS08G0508500 PROTEIN"/>
    <property type="match status" value="1"/>
</dbReference>
<dbReference type="Pfam" id="PF03732">
    <property type="entry name" value="Retrotrans_gag"/>
    <property type="match status" value="1"/>
</dbReference>
<dbReference type="OrthoDB" id="2919534at2759"/>
<proteinExistence type="predicted"/>
<dbReference type="SUPFAM" id="SSF50630">
    <property type="entry name" value="Acid proteases"/>
    <property type="match status" value="1"/>
</dbReference>
<dbReference type="GeneID" id="130501628"/>